<dbReference type="InterPro" id="IPR043834">
    <property type="entry name" value="REC"/>
</dbReference>
<comment type="caution">
    <text evidence="2">The sequence shown here is derived from an EMBL/GenBank/DDBJ whole genome shotgun (WGS) entry which is preliminary data.</text>
</comment>
<dbReference type="AlphaFoldDB" id="A0A176X3N0"/>
<sequence length="605" mass="67888">MTELAGAPAGEPKATFSDLVKQAFIDPIRSVLIIDDQYPTWEQIFSDEGYDASDRNRWTPKSKILKVVTQFRKMSPALTVDIHDGRHNEGIGSYLHQSDLLVLDYQLEKNEPHGVRATEIIADLLKNNHFNLVMIHTAIGDLVDPFNTVLMSLLTPLSISDARAEEGQELIGALEDSGDERFANVLEDLKNALSATAYVALQRHVLNGGKPVEFMKSSMELARYRAIADEAGWNVNDRLKVMDWGMSLHNKKVASHEASPRDLRWSVPGNRRKAWIRTNGGFIAFADKKNTELLKILQAAIEDWRPSPSRLMSSRIRAEISKQGAGAEDNALSDKHAYWQYYQELRGAPLDASPLARKNRRKTLLESHTARHTERLLDLIGKKAVEFGLKVLETDPSEANPKTAGFSRHYAINTSVKAERDKARSHYNAHISTKQLSGWHLHPGHIFRIDQEMWVCLSPSCDLVPMQKTTAAVRDSSAASVKPFVAVRLTPKARYSGSEVNSNTLIFLKEEDAINTYTVYPRGGEFGSPVWRLFMAADYGKFEIGESRTAELELSYLSGKGQKMQVEQVKARLLGQLRYEYALNLIQKLGVEFTRIGLDFSAPAE</sequence>
<protein>
    <recommendedName>
        <fullName evidence="1">Response receiver domain-containing protein</fullName>
    </recommendedName>
</protein>
<dbReference type="Pfam" id="PF19192">
    <property type="entry name" value="Response_reg_2"/>
    <property type="match status" value="1"/>
</dbReference>
<proteinExistence type="predicted"/>
<name>A0A176X3N0_AGRTU</name>
<accession>A0A176X3N0</accession>
<dbReference type="EMBL" id="LXPS01000033">
    <property type="protein sequence ID" value="OAE41740.1"/>
    <property type="molecule type" value="Genomic_DNA"/>
</dbReference>
<dbReference type="RefSeq" id="WP_063949858.1">
    <property type="nucleotide sequence ID" value="NZ_LXPS01000033.1"/>
</dbReference>
<evidence type="ECO:0000313" key="2">
    <source>
        <dbReference type="EMBL" id="OAE41740.1"/>
    </source>
</evidence>
<gene>
    <name evidence="2" type="ORF">A7J57_01370</name>
</gene>
<feature type="domain" description="Response receiver" evidence="1">
    <location>
        <begin position="28"/>
        <end position="181"/>
    </location>
</feature>
<evidence type="ECO:0000313" key="3">
    <source>
        <dbReference type="Proteomes" id="UP000077098"/>
    </source>
</evidence>
<organism evidence="2 3">
    <name type="scientific">Agrobacterium tumefaciens</name>
    <dbReference type="NCBI Taxonomy" id="358"/>
    <lineage>
        <taxon>Bacteria</taxon>
        <taxon>Pseudomonadati</taxon>
        <taxon>Pseudomonadota</taxon>
        <taxon>Alphaproteobacteria</taxon>
        <taxon>Hyphomicrobiales</taxon>
        <taxon>Rhizobiaceae</taxon>
        <taxon>Rhizobium/Agrobacterium group</taxon>
        <taxon>Agrobacterium</taxon>
        <taxon>Agrobacterium tumefaciens complex</taxon>
    </lineage>
</organism>
<dbReference type="Proteomes" id="UP000077098">
    <property type="component" value="Unassembled WGS sequence"/>
</dbReference>
<reference evidence="2 3" key="1">
    <citation type="submission" date="2016-05" db="EMBL/GenBank/DDBJ databases">
        <authorList>
            <person name="Lavstsen T."/>
            <person name="Jespersen J.S."/>
        </authorList>
    </citation>
    <scope>NUCLEOTIDE SEQUENCE [LARGE SCALE GENOMIC DNA]</scope>
    <source>
        <strain evidence="2 3">KCJ1736</strain>
    </source>
</reference>
<evidence type="ECO:0000259" key="1">
    <source>
        <dbReference type="Pfam" id="PF19192"/>
    </source>
</evidence>